<gene>
    <name evidence="2" type="ORF">KQX54_005633</name>
</gene>
<keyword evidence="3" id="KW-1185">Reference proteome</keyword>
<proteinExistence type="predicted"/>
<evidence type="ECO:0000313" key="3">
    <source>
        <dbReference type="Proteomes" id="UP000826195"/>
    </source>
</evidence>
<feature type="compositionally biased region" description="Low complexity" evidence="1">
    <location>
        <begin position="65"/>
        <end position="74"/>
    </location>
</feature>
<organism evidence="2 3">
    <name type="scientific">Cotesia glomerata</name>
    <name type="common">Lepidopteran parasitic wasp</name>
    <name type="synonym">Apanteles glomeratus</name>
    <dbReference type="NCBI Taxonomy" id="32391"/>
    <lineage>
        <taxon>Eukaryota</taxon>
        <taxon>Metazoa</taxon>
        <taxon>Ecdysozoa</taxon>
        <taxon>Arthropoda</taxon>
        <taxon>Hexapoda</taxon>
        <taxon>Insecta</taxon>
        <taxon>Pterygota</taxon>
        <taxon>Neoptera</taxon>
        <taxon>Endopterygota</taxon>
        <taxon>Hymenoptera</taxon>
        <taxon>Apocrita</taxon>
        <taxon>Ichneumonoidea</taxon>
        <taxon>Braconidae</taxon>
        <taxon>Microgastrinae</taxon>
        <taxon>Cotesia</taxon>
    </lineage>
</organism>
<accession>A0AAV7I741</accession>
<evidence type="ECO:0000313" key="2">
    <source>
        <dbReference type="EMBL" id="KAH0546002.1"/>
    </source>
</evidence>
<feature type="region of interest" description="Disordered" evidence="1">
    <location>
        <begin position="55"/>
        <end position="74"/>
    </location>
</feature>
<sequence>MEYRAFLGTCCEGMRRKRTDRNRERERGADCAWAVLYSRVGMLCRNADGREALGTKRRGDKEGRAPSSPSPSASQWGRYFKNRILIRAGNTTLCNPYVSTWWMRGLAHVCVCAIARHLASCLSHPSSHSRCLQLFPSWSYSFFILNYYYYYPSEALFFPSLFAVSGIPRLLCILTPRASACSSGNSGTAHMRRKERRKGEGEAVFLKKYKERERGCPLFPSTLVLPLKRFTWTITLLLIDFSDGQDFNPSTLRQLSRS</sequence>
<comment type="caution">
    <text evidence="2">The sequence shown here is derived from an EMBL/GenBank/DDBJ whole genome shotgun (WGS) entry which is preliminary data.</text>
</comment>
<dbReference type="Proteomes" id="UP000826195">
    <property type="component" value="Unassembled WGS sequence"/>
</dbReference>
<protein>
    <submittedName>
        <fullName evidence="2">Uncharacterized protein</fullName>
    </submittedName>
</protein>
<name>A0AAV7I741_COTGL</name>
<dbReference type="EMBL" id="JAHXZJ010002237">
    <property type="protein sequence ID" value="KAH0546002.1"/>
    <property type="molecule type" value="Genomic_DNA"/>
</dbReference>
<evidence type="ECO:0000256" key="1">
    <source>
        <dbReference type="SAM" id="MobiDB-lite"/>
    </source>
</evidence>
<dbReference type="AlphaFoldDB" id="A0AAV7I741"/>
<feature type="compositionally biased region" description="Basic and acidic residues" evidence="1">
    <location>
        <begin position="55"/>
        <end position="64"/>
    </location>
</feature>
<reference evidence="2 3" key="1">
    <citation type="journal article" date="2021" name="J. Hered.">
        <title>A chromosome-level genome assembly of the parasitoid wasp, Cotesia glomerata (Hymenoptera: Braconidae).</title>
        <authorList>
            <person name="Pinto B.J."/>
            <person name="Weis J.J."/>
            <person name="Gamble T."/>
            <person name="Ode P.J."/>
            <person name="Paul R."/>
            <person name="Zaspel J.M."/>
        </authorList>
    </citation>
    <scope>NUCLEOTIDE SEQUENCE [LARGE SCALE GENOMIC DNA]</scope>
    <source>
        <strain evidence="2">CgM1</strain>
    </source>
</reference>